<accession>A0A7I7RVF9</accession>
<evidence type="ECO:0000313" key="2">
    <source>
        <dbReference type="EMBL" id="BBY48604.1"/>
    </source>
</evidence>
<dbReference type="InterPro" id="IPR011009">
    <property type="entry name" value="Kinase-like_dom_sf"/>
</dbReference>
<gene>
    <name evidence="2" type="ORF">MARA_20720</name>
</gene>
<feature type="domain" description="CHK kinase-like" evidence="1">
    <location>
        <begin position="108"/>
        <end position="283"/>
    </location>
</feature>
<dbReference type="PANTHER" id="PTHR11012:SF30">
    <property type="entry name" value="PROTEIN KINASE-LIKE DOMAIN-CONTAINING"/>
    <property type="match status" value="1"/>
</dbReference>
<dbReference type="KEGG" id="marz:MARA_20720"/>
<geneLocation type="plasmid" evidence="3">
    <name>pjcm18538 dna</name>
</geneLocation>
<dbReference type="RefSeq" id="WP_235887471.1">
    <property type="nucleotide sequence ID" value="NZ_AP022593.1"/>
</dbReference>
<dbReference type="Pfam" id="PF02958">
    <property type="entry name" value="EcKL"/>
    <property type="match status" value="1"/>
</dbReference>
<evidence type="ECO:0000259" key="1">
    <source>
        <dbReference type="SMART" id="SM00587"/>
    </source>
</evidence>
<keyword evidence="2" id="KW-0808">Transferase</keyword>
<reference evidence="2 3" key="1">
    <citation type="journal article" date="2019" name="Emerg. Microbes Infect.">
        <title>Comprehensive subspecies identification of 175 nontuberculous mycobacteria species based on 7547 genomic profiles.</title>
        <authorList>
            <person name="Matsumoto Y."/>
            <person name="Kinjo T."/>
            <person name="Motooka D."/>
            <person name="Nabeya D."/>
            <person name="Jung N."/>
            <person name="Uechi K."/>
            <person name="Horii T."/>
            <person name="Iida T."/>
            <person name="Fujita J."/>
            <person name="Nakamura S."/>
        </authorList>
    </citation>
    <scope>NUCLEOTIDE SEQUENCE [LARGE SCALE GENOMIC DNA]</scope>
    <source>
        <strain evidence="2 3">JCM 18538</strain>
    </source>
</reference>
<protein>
    <submittedName>
        <fullName evidence="2">Aminoglycoside phosphotransferase</fullName>
    </submittedName>
</protein>
<dbReference type="EMBL" id="AP022593">
    <property type="protein sequence ID" value="BBY48604.1"/>
    <property type="molecule type" value="Genomic_DNA"/>
</dbReference>
<dbReference type="PANTHER" id="PTHR11012">
    <property type="entry name" value="PROTEIN KINASE-LIKE DOMAIN-CONTAINING"/>
    <property type="match status" value="1"/>
</dbReference>
<dbReference type="AlphaFoldDB" id="A0A7I7RVF9"/>
<dbReference type="SMART" id="SM00587">
    <property type="entry name" value="CHK"/>
    <property type="match status" value="1"/>
</dbReference>
<organism evidence="2 3">
    <name type="scientific">Mycolicibacterium arabiense</name>
    <dbReference type="NCBI Taxonomy" id="1286181"/>
    <lineage>
        <taxon>Bacteria</taxon>
        <taxon>Bacillati</taxon>
        <taxon>Actinomycetota</taxon>
        <taxon>Actinomycetes</taxon>
        <taxon>Mycobacteriales</taxon>
        <taxon>Mycobacteriaceae</taxon>
        <taxon>Mycolicibacterium</taxon>
    </lineage>
</organism>
<dbReference type="Gene3D" id="3.90.1200.10">
    <property type="match status" value="1"/>
</dbReference>
<keyword evidence="3" id="KW-1185">Reference proteome</keyword>
<evidence type="ECO:0000313" key="3">
    <source>
        <dbReference type="Proteomes" id="UP000467428"/>
    </source>
</evidence>
<dbReference type="Proteomes" id="UP000467428">
    <property type="component" value="Chromosome"/>
</dbReference>
<dbReference type="InterPro" id="IPR004119">
    <property type="entry name" value="EcKL"/>
</dbReference>
<dbReference type="InterPro" id="IPR015897">
    <property type="entry name" value="CHK_kinase-like"/>
</dbReference>
<name>A0A7I7RVF9_9MYCO</name>
<proteinExistence type="predicted"/>
<sequence length="344" mass="37070">MPSGIEGVDAAWLTEALGVEVTGVRSDRIALDTGFSSLLYRLHLTGDHAPATVIAKLPAQSEARGAMELLGGYSRELAFYRTVAAHAPIATPRVHAARIAEVGTDFVLILEDLSNWDNADHLAGLSMDRARTCIAALAGLHAWSRTSADPAVLQAFPSLDAPIARDLLLPVFAPGWRVYREHTDATVPGAVGAFAERFAERAVTALAQLTEREMLLHGDIRADNLFFSGEAMKVVDFQFAARGCGASDIAYLVTQGLPSGAREGHDEALVREYLDHLAAAGLRDYGFDDAWRHYRLAAVYLMLLPVITLTGWDALPERSRRLCLTLTDRAVAAIAAVDALAAFP</sequence>
<dbReference type="GO" id="GO:0016740">
    <property type="term" value="F:transferase activity"/>
    <property type="evidence" value="ECO:0007669"/>
    <property type="project" value="UniProtKB-KW"/>
</dbReference>
<dbReference type="SUPFAM" id="SSF56112">
    <property type="entry name" value="Protein kinase-like (PK-like)"/>
    <property type="match status" value="1"/>
</dbReference>